<evidence type="ECO:0000313" key="3">
    <source>
        <dbReference type="Proteomes" id="UP000426027"/>
    </source>
</evidence>
<dbReference type="Pfam" id="PF11074">
    <property type="entry name" value="DUF2779"/>
    <property type="match status" value="1"/>
</dbReference>
<name>A0A6I6GKF1_9BACT</name>
<dbReference type="EMBL" id="CP046566">
    <property type="protein sequence ID" value="QGW28915.1"/>
    <property type="molecule type" value="Genomic_DNA"/>
</dbReference>
<dbReference type="RefSeq" id="WP_157479268.1">
    <property type="nucleotide sequence ID" value="NZ_CP046566.1"/>
</dbReference>
<dbReference type="AlphaFoldDB" id="A0A6I6GKF1"/>
<dbReference type="Proteomes" id="UP000426027">
    <property type="component" value="Chromosome"/>
</dbReference>
<dbReference type="InterPro" id="IPR021301">
    <property type="entry name" value="DUF2779"/>
</dbReference>
<sequence>MPIEKKLPMLSKSDYQLASGCAKKLVYKKEGYPTTNDTNEYMEMLAQGGYIVGKMATLYYEDGIEIEGTTKECVQQTLELLKQDHVTLFEAAIQSGQKIVRIDILIKRGQELQLIEVKSKSYASNDPKSIKQLDTYIEDVAYQYHVLSEQYPNHNISSFLFLPDKCLYTEIDGLAGWFSIEPNISEIEDENPDIITQQQTRFKKPVVRFKYEHHQVKEYYVAFLKRHRILTQLNITDQVKALQPVVEQKAARYLRILNQGIANEDFKISKDCKACEFNTPNESQNGYAECWGNIAYQDHHIFDLFFGGAVKNTQKEYYWNELINQEKTHLFDIDTAVLRGDKDELGKRAHRQLLQIQKTKENTEWKSEALHSFIDSLKYPLHFIDFETYTGSVPFHKNMRPYEIIAFQWSCHTIPYKGATPIHKEWIHTGSQFPDSNAFPNIEFARALMKHIGYTGTAFMWATHENTVLSAILNQIVNSDNKDPELEKWLTDITSDKASKRKGRLIDMNQLTIQYYFHPYMKGRTSIKKVLPAIWSHFPYLHQVPHFSKYSPDNWNTGIIDPYDNLKALNNVEDIDSDDVVAGGTDAMRAYQRIRFDSNLSQTQRASIRNQLLEYCKLDTMAMVIIAYHWGIR</sequence>
<gene>
    <name evidence="2" type="ORF">GLV81_13135</name>
</gene>
<protein>
    <submittedName>
        <fullName evidence="2">DUF2779 domain-containing protein</fullName>
    </submittedName>
</protein>
<proteinExistence type="predicted"/>
<evidence type="ECO:0000313" key="2">
    <source>
        <dbReference type="EMBL" id="QGW28915.1"/>
    </source>
</evidence>
<accession>A0A6I6GKF1</accession>
<feature type="domain" description="DUF2779" evidence="1">
    <location>
        <begin position="382"/>
        <end position="526"/>
    </location>
</feature>
<evidence type="ECO:0000259" key="1">
    <source>
        <dbReference type="Pfam" id="PF11074"/>
    </source>
</evidence>
<organism evidence="2 3">
    <name type="scientific">Phnomibacter ginsenosidimutans</name>
    <dbReference type="NCBI Taxonomy" id="2676868"/>
    <lineage>
        <taxon>Bacteria</taxon>
        <taxon>Pseudomonadati</taxon>
        <taxon>Bacteroidota</taxon>
        <taxon>Chitinophagia</taxon>
        <taxon>Chitinophagales</taxon>
        <taxon>Chitinophagaceae</taxon>
        <taxon>Phnomibacter</taxon>
    </lineage>
</organism>
<keyword evidence="3" id="KW-1185">Reference proteome</keyword>
<reference evidence="2 3" key="1">
    <citation type="submission" date="2019-11" db="EMBL/GenBank/DDBJ databases">
        <authorList>
            <person name="Im W.T."/>
        </authorList>
    </citation>
    <scope>NUCLEOTIDE SEQUENCE [LARGE SCALE GENOMIC DNA]</scope>
    <source>
        <strain evidence="2 3">SB-02</strain>
    </source>
</reference>
<dbReference type="KEGG" id="fls:GLV81_13135"/>